<dbReference type="PANTHER" id="PTHR42912">
    <property type="entry name" value="METHYLTRANSFERASE"/>
    <property type="match status" value="1"/>
</dbReference>
<dbReference type="PANTHER" id="PTHR42912:SF93">
    <property type="entry name" value="N6-ADENOSINE-METHYLTRANSFERASE TMT1A"/>
    <property type="match status" value="1"/>
</dbReference>
<dbReference type="GO" id="GO:0008168">
    <property type="term" value="F:methyltransferase activity"/>
    <property type="evidence" value="ECO:0007669"/>
    <property type="project" value="UniProtKB-KW"/>
</dbReference>
<evidence type="ECO:0000313" key="2">
    <source>
        <dbReference type="EMBL" id="MDA0639858.1"/>
    </source>
</evidence>
<reference evidence="2 3" key="1">
    <citation type="submission" date="2022-11" db="EMBL/GenBank/DDBJ databases">
        <title>Nonomuraea corallina sp. nov., a new species of the genus Nonomuraea isolated from sea side sediment in Thai sea.</title>
        <authorList>
            <person name="Ngamcharungchit C."/>
            <person name="Matsumoto A."/>
            <person name="Suriyachadkun C."/>
            <person name="Panbangred W."/>
            <person name="Inahashi Y."/>
            <person name="Intra B."/>
        </authorList>
    </citation>
    <scope>NUCLEOTIDE SEQUENCE [LARGE SCALE GENOMIC DNA]</scope>
    <source>
        <strain evidence="2 3">DSM 43553</strain>
    </source>
</reference>
<organism evidence="2 3">
    <name type="scientific">Nonomuraea ferruginea</name>
    <dbReference type="NCBI Taxonomy" id="46174"/>
    <lineage>
        <taxon>Bacteria</taxon>
        <taxon>Bacillati</taxon>
        <taxon>Actinomycetota</taxon>
        <taxon>Actinomycetes</taxon>
        <taxon>Streptosporangiales</taxon>
        <taxon>Streptosporangiaceae</taxon>
        <taxon>Nonomuraea</taxon>
    </lineage>
</organism>
<dbReference type="InterPro" id="IPR029063">
    <property type="entry name" value="SAM-dependent_MTases_sf"/>
</dbReference>
<keyword evidence="2" id="KW-0489">Methyltransferase</keyword>
<dbReference type="Pfam" id="PF13649">
    <property type="entry name" value="Methyltransf_25"/>
    <property type="match status" value="1"/>
</dbReference>
<feature type="domain" description="Methyltransferase" evidence="1">
    <location>
        <begin position="52"/>
        <end position="139"/>
    </location>
</feature>
<dbReference type="RefSeq" id="WP_271275277.1">
    <property type="nucleotide sequence ID" value="NZ_BAABFD010000004.1"/>
</dbReference>
<evidence type="ECO:0000259" key="1">
    <source>
        <dbReference type="Pfam" id="PF13649"/>
    </source>
</evidence>
<keyword evidence="3" id="KW-1185">Reference proteome</keyword>
<accession>A0ABT4SS83</accession>
<gene>
    <name evidence="2" type="ORF">OUY24_04445</name>
</gene>
<sequence>MSVRYDEVIGLLREAYDGGAEQRDAATKSAWKLAEREAFLGWLKGHGCRRLLEVGAGTGQDSAYFQENGLDVVAVDLSPAMVALCREKGVEAHAMDFLSLDFEPGSFDAVYALNCLLHVPDGDLPAVLGAIHTVMRPGGLFFLGVYGGGGLTGESTFEQDDHYPPRFFSFRDDERLQEYARECFEIVDFHVVGTHGWRFQSLTLRRPASSPDLDQRAGGGGP</sequence>
<keyword evidence="2" id="KW-0808">Transferase</keyword>
<proteinExistence type="predicted"/>
<dbReference type="SUPFAM" id="SSF53335">
    <property type="entry name" value="S-adenosyl-L-methionine-dependent methyltransferases"/>
    <property type="match status" value="1"/>
</dbReference>
<name>A0ABT4SS83_9ACTN</name>
<comment type="caution">
    <text evidence="2">The sequence shown here is derived from an EMBL/GenBank/DDBJ whole genome shotgun (WGS) entry which is preliminary data.</text>
</comment>
<dbReference type="Gene3D" id="3.40.50.150">
    <property type="entry name" value="Vaccinia Virus protein VP39"/>
    <property type="match status" value="1"/>
</dbReference>
<evidence type="ECO:0000313" key="3">
    <source>
        <dbReference type="Proteomes" id="UP001212498"/>
    </source>
</evidence>
<protein>
    <submittedName>
        <fullName evidence="2">Class I SAM-dependent methyltransferase</fullName>
    </submittedName>
</protein>
<dbReference type="CDD" id="cd02440">
    <property type="entry name" value="AdoMet_MTases"/>
    <property type="match status" value="1"/>
</dbReference>
<dbReference type="InterPro" id="IPR041698">
    <property type="entry name" value="Methyltransf_25"/>
</dbReference>
<dbReference type="EMBL" id="JAPNUD010000007">
    <property type="protein sequence ID" value="MDA0639858.1"/>
    <property type="molecule type" value="Genomic_DNA"/>
</dbReference>
<dbReference type="Proteomes" id="UP001212498">
    <property type="component" value="Unassembled WGS sequence"/>
</dbReference>
<dbReference type="InterPro" id="IPR050508">
    <property type="entry name" value="Methyltransf_Superfamily"/>
</dbReference>
<dbReference type="GO" id="GO:0032259">
    <property type="term" value="P:methylation"/>
    <property type="evidence" value="ECO:0007669"/>
    <property type="project" value="UniProtKB-KW"/>
</dbReference>